<dbReference type="PANTHER" id="PTHR22847:SF637">
    <property type="entry name" value="WD REPEAT DOMAIN 5B"/>
    <property type="match status" value="1"/>
</dbReference>
<dbReference type="InterPro" id="IPR029071">
    <property type="entry name" value="Ubiquitin-like_domsf"/>
</dbReference>
<keyword evidence="2" id="KW-0677">Repeat</keyword>
<dbReference type="CDD" id="cd00200">
    <property type="entry name" value="WD40"/>
    <property type="match status" value="1"/>
</dbReference>
<evidence type="ECO:0000313" key="7">
    <source>
        <dbReference type="Proteomes" id="UP000654075"/>
    </source>
</evidence>
<dbReference type="Proteomes" id="UP000654075">
    <property type="component" value="Unassembled WGS sequence"/>
</dbReference>
<feature type="repeat" description="WD" evidence="3">
    <location>
        <begin position="261"/>
        <end position="302"/>
    </location>
</feature>
<dbReference type="Gene3D" id="2.130.10.10">
    <property type="entry name" value="YVTN repeat-like/Quinoprotein amine dehydrogenase"/>
    <property type="match status" value="2"/>
</dbReference>
<feature type="repeat" description="WD" evidence="3">
    <location>
        <begin position="303"/>
        <end position="344"/>
    </location>
</feature>
<feature type="repeat" description="WD" evidence="3">
    <location>
        <begin position="176"/>
        <end position="217"/>
    </location>
</feature>
<feature type="repeat" description="WD" evidence="3">
    <location>
        <begin position="355"/>
        <end position="389"/>
    </location>
</feature>
<evidence type="ECO:0000256" key="4">
    <source>
        <dbReference type="SAM" id="MobiDB-lite"/>
    </source>
</evidence>
<dbReference type="InterPro" id="IPR000626">
    <property type="entry name" value="Ubiquitin-like_dom"/>
</dbReference>
<gene>
    <name evidence="6" type="ORF">PGLA1383_LOCUS12864</name>
</gene>
<dbReference type="AlphaFoldDB" id="A0A813E315"/>
<dbReference type="Pfam" id="PF00400">
    <property type="entry name" value="WD40"/>
    <property type="match status" value="6"/>
</dbReference>
<dbReference type="InterPro" id="IPR015943">
    <property type="entry name" value="WD40/YVTN_repeat-like_dom_sf"/>
</dbReference>
<dbReference type="OMA" id="GNCERTI"/>
<sequence length="433" mass="45458">MADDDGDSDLDSEARFRKRNPLPPEVFYNIDVTRMNGVSLLKIYANARHTVGDLVVSIKKAANISAKDLTLLLAFDSKVLDDAKTLEQAGLFDGASVTAIRFPELFFAAAYEDGTTQILSAESGDVQRTFTNELMRESGAVMSVAFAASGLSLVIGCMDGSAHLWSATSGIHMREYIGHTGPVTGVCCSPDGKLLATACFDRTARIWDFVTGRCRKVCIGHRGSVNCVDFSIDSKILGTGSEDSKAKLWSIDDDKKSELTLNGHQGAVQAIAFSPHGKAIATGSLDSDVNLWSTRTGRLEWNLSDGTCPVVSLAFSPDGMIIAVGGTDGTCKLWSVGTGTSSFTLQCNGGVPRSICTVAFSPAGTTLATGSEDGSVSIWGLDNGELSALKRTIQGPSGVFAVSFSAGPVASKDGKNSRAGLMGPARATMMGAH</sequence>
<dbReference type="PANTHER" id="PTHR22847">
    <property type="entry name" value="WD40 REPEAT PROTEIN"/>
    <property type="match status" value="1"/>
</dbReference>
<dbReference type="OrthoDB" id="438028at2759"/>
<keyword evidence="1 3" id="KW-0853">WD repeat</keyword>
<proteinExistence type="predicted"/>
<dbReference type="PROSITE" id="PS50294">
    <property type="entry name" value="WD_REPEATS_REGION"/>
    <property type="match status" value="5"/>
</dbReference>
<dbReference type="SUPFAM" id="SSF54236">
    <property type="entry name" value="Ubiquitin-like"/>
    <property type="match status" value="1"/>
</dbReference>
<feature type="region of interest" description="Disordered" evidence="4">
    <location>
        <begin position="413"/>
        <end position="433"/>
    </location>
</feature>
<feature type="domain" description="Ubiquitin-like" evidence="5">
    <location>
        <begin position="28"/>
        <end position="100"/>
    </location>
</feature>
<keyword evidence="7" id="KW-1185">Reference proteome</keyword>
<accession>A0A813E315</accession>
<feature type="repeat" description="WD" evidence="3">
    <location>
        <begin position="218"/>
        <end position="259"/>
    </location>
</feature>
<feature type="repeat" description="WD" evidence="3">
    <location>
        <begin position="134"/>
        <end position="175"/>
    </location>
</feature>
<evidence type="ECO:0000313" key="6">
    <source>
        <dbReference type="EMBL" id="CAE8594306.1"/>
    </source>
</evidence>
<dbReference type="SUPFAM" id="SSF50998">
    <property type="entry name" value="Quinoprotein alcohol dehydrogenase-like"/>
    <property type="match status" value="1"/>
</dbReference>
<reference evidence="6" key="1">
    <citation type="submission" date="2021-02" db="EMBL/GenBank/DDBJ databases">
        <authorList>
            <person name="Dougan E. K."/>
            <person name="Rhodes N."/>
            <person name="Thang M."/>
            <person name="Chan C."/>
        </authorList>
    </citation>
    <scope>NUCLEOTIDE SEQUENCE</scope>
</reference>
<dbReference type="PROSITE" id="PS50082">
    <property type="entry name" value="WD_REPEATS_2"/>
    <property type="match status" value="6"/>
</dbReference>
<evidence type="ECO:0000256" key="2">
    <source>
        <dbReference type="ARBA" id="ARBA00022737"/>
    </source>
</evidence>
<organism evidence="6 7">
    <name type="scientific">Polarella glacialis</name>
    <name type="common">Dinoflagellate</name>
    <dbReference type="NCBI Taxonomy" id="89957"/>
    <lineage>
        <taxon>Eukaryota</taxon>
        <taxon>Sar</taxon>
        <taxon>Alveolata</taxon>
        <taxon>Dinophyceae</taxon>
        <taxon>Suessiales</taxon>
        <taxon>Suessiaceae</taxon>
        <taxon>Polarella</taxon>
    </lineage>
</organism>
<dbReference type="PROSITE" id="PS50053">
    <property type="entry name" value="UBIQUITIN_2"/>
    <property type="match status" value="1"/>
</dbReference>
<evidence type="ECO:0000256" key="1">
    <source>
        <dbReference type="ARBA" id="ARBA00022574"/>
    </source>
</evidence>
<dbReference type="InterPro" id="IPR011047">
    <property type="entry name" value="Quinoprotein_ADH-like_sf"/>
</dbReference>
<dbReference type="GO" id="GO:1990234">
    <property type="term" value="C:transferase complex"/>
    <property type="evidence" value="ECO:0007669"/>
    <property type="project" value="UniProtKB-ARBA"/>
</dbReference>
<protein>
    <recommendedName>
        <fullName evidence="5">Ubiquitin-like domain-containing protein</fullName>
    </recommendedName>
</protein>
<comment type="caution">
    <text evidence="6">The sequence shown here is derived from an EMBL/GenBank/DDBJ whole genome shotgun (WGS) entry which is preliminary data.</text>
</comment>
<dbReference type="InterPro" id="IPR001680">
    <property type="entry name" value="WD40_rpt"/>
</dbReference>
<evidence type="ECO:0000256" key="3">
    <source>
        <dbReference type="PROSITE-ProRule" id="PRU00221"/>
    </source>
</evidence>
<name>A0A813E315_POLGL</name>
<dbReference type="SMART" id="SM00320">
    <property type="entry name" value="WD40"/>
    <property type="match status" value="6"/>
</dbReference>
<dbReference type="InterPro" id="IPR020472">
    <property type="entry name" value="WD40_PAC1"/>
</dbReference>
<dbReference type="PRINTS" id="PR00320">
    <property type="entry name" value="GPROTEINBRPT"/>
</dbReference>
<evidence type="ECO:0000259" key="5">
    <source>
        <dbReference type="PROSITE" id="PS50053"/>
    </source>
</evidence>
<dbReference type="EMBL" id="CAJNNV010006942">
    <property type="protein sequence ID" value="CAE8594306.1"/>
    <property type="molecule type" value="Genomic_DNA"/>
</dbReference>